<evidence type="ECO:0000256" key="1">
    <source>
        <dbReference type="ARBA" id="ARBA00010562"/>
    </source>
</evidence>
<evidence type="ECO:0000256" key="2">
    <source>
        <dbReference type="ARBA" id="ARBA00022649"/>
    </source>
</evidence>
<proteinExistence type="inferred from homology"/>
<reference evidence="3" key="2">
    <citation type="submission" date="2023-07" db="EMBL/GenBank/DDBJ databases">
        <authorList>
            <person name="Sun H."/>
        </authorList>
    </citation>
    <scope>NUCLEOTIDE SEQUENCE</scope>
    <source>
        <strain evidence="3">05753</strain>
    </source>
</reference>
<comment type="caution">
    <text evidence="3">The sequence shown here is derived from an EMBL/GenBank/DDBJ whole genome shotgun (WGS) entry which is preliminary data.</text>
</comment>
<sequence length="95" mass="10165">MAANAYVRARIEPSVKESATLVLDSLGLTPSDVIRMVMTRIAHDKALPIELTRPNAKTIAAMEEARAIKAGHGKTFETADELFSSLEGGKVAKKG</sequence>
<evidence type="ECO:0000313" key="3">
    <source>
        <dbReference type="EMBL" id="MDO1581434.1"/>
    </source>
</evidence>
<dbReference type="InterPro" id="IPR007337">
    <property type="entry name" value="RelB/DinJ"/>
</dbReference>
<reference evidence="3" key="1">
    <citation type="journal article" date="2015" name="Int. J. Syst. Evol. Microbiol.">
        <title>Rhizobium oryzicola sp. nov., potential plant-growth-promoting endophytic bacteria isolated from rice roots.</title>
        <authorList>
            <person name="Zhang X.X."/>
            <person name="Gao J.S."/>
            <person name="Cao Y.H."/>
            <person name="Sheirdil R.A."/>
            <person name="Wang X.C."/>
            <person name="Zhang L."/>
        </authorList>
    </citation>
    <scope>NUCLEOTIDE SEQUENCE</scope>
    <source>
        <strain evidence="3">05753</strain>
    </source>
</reference>
<dbReference type="RefSeq" id="WP_302075541.1">
    <property type="nucleotide sequence ID" value="NZ_JAUKWQ010000001.1"/>
</dbReference>
<dbReference type="Pfam" id="PF04221">
    <property type="entry name" value="RelB"/>
    <property type="match status" value="1"/>
</dbReference>
<dbReference type="InterPro" id="IPR026262">
    <property type="entry name" value="DinJ"/>
</dbReference>
<dbReference type="InterPro" id="IPR013321">
    <property type="entry name" value="Arc_rbn_hlx_hlx"/>
</dbReference>
<comment type="similarity">
    <text evidence="1">Belongs to the RelB/DinJ antitoxin family.</text>
</comment>
<dbReference type="Gene3D" id="1.10.1220.10">
    <property type="entry name" value="Met repressor-like"/>
    <property type="match status" value="1"/>
</dbReference>
<evidence type="ECO:0000313" key="4">
    <source>
        <dbReference type="Proteomes" id="UP001169006"/>
    </source>
</evidence>
<organism evidence="3 4">
    <name type="scientific">Rhizobium oryzicola</name>
    <dbReference type="NCBI Taxonomy" id="1232668"/>
    <lineage>
        <taxon>Bacteria</taxon>
        <taxon>Pseudomonadati</taxon>
        <taxon>Pseudomonadota</taxon>
        <taxon>Alphaproteobacteria</taxon>
        <taxon>Hyphomicrobiales</taxon>
        <taxon>Rhizobiaceae</taxon>
        <taxon>Rhizobium/Agrobacterium group</taxon>
        <taxon>Rhizobium</taxon>
    </lineage>
</organism>
<dbReference type="EMBL" id="JAUKWQ010000001">
    <property type="protein sequence ID" value="MDO1581434.1"/>
    <property type="molecule type" value="Genomic_DNA"/>
</dbReference>
<accession>A0ABT8STJ2</accession>
<dbReference type="PANTHER" id="PTHR38781">
    <property type="entry name" value="ANTITOXIN DINJ-RELATED"/>
    <property type="match status" value="1"/>
</dbReference>
<protein>
    <submittedName>
        <fullName evidence="3">Type II toxin-antitoxin system RelB/DinJ family antitoxin</fullName>
    </submittedName>
</protein>
<keyword evidence="2" id="KW-1277">Toxin-antitoxin system</keyword>
<dbReference type="PIRSF" id="PIRSF003108">
    <property type="entry name" value="DinJ"/>
    <property type="match status" value="1"/>
</dbReference>
<dbReference type="Proteomes" id="UP001169006">
    <property type="component" value="Unassembled WGS sequence"/>
</dbReference>
<name>A0ABT8STJ2_9HYPH</name>
<dbReference type="NCBIfam" id="TIGR02384">
    <property type="entry name" value="RelB_DinJ"/>
    <property type="match status" value="1"/>
</dbReference>
<gene>
    <name evidence="3" type="ORF">Q2T52_04930</name>
</gene>
<dbReference type="PANTHER" id="PTHR38781:SF1">
    <property type="entry name" value="ANTITOXIN DINJ-RELATED"/>
    <property type="match status" value="1"/>
</dbReference>
<keyword evidence="4" id="KW-1185">Reference proteome</keyword>